<keyword evidence="9" id="KW-1185">Reference proteome</keyword>
<evidence type="ECO:0000256" key="4">
    <source>
        <dbReference type="ARBA" id="ARBA00022989"/>
    </source>
</evidence>
<feature type="transmembrane region" description="Helical" evidence="7">
    <location>
        <begin position="317"/>
        <end position="341"/>
    </location>
</feature>
<evidence type="ECO:0000256" key="7">
    <source>
        <dbReference type="SAM" id="Phobius"/>
    </source>
</evidence>
<feature type="transmembrane region" description="Helical" evidence="7">
    <location>
        <begin position="262"/>
        <end position="281"/>
    </location>
</feature>
<keyword evidence="4 7" id="KW-1133">Transmembrane helix</keyword>
<gene>
    <name evidence="8" type="ORF">EQG79_22330</name>
</gene>
<sequence length="433" mass="46863">MLKNRRLLLIFAIVFVDVVAANGLGALITKYVVALPLKPMMLTGGTALMLGIQLALSPAIGHWSDKAGRRPVAIAVTITSLISTLFLWPLKSWGYIVNRSMKGGTNGLYAVMRSAVADIAPKEKLLNWSGVLSFMVGAGSAVGGMVTAILLYLSPEARIDAMPTVIVLTALGVLNIGLALCFKETNDEAGQEKPEFKAIATKALNALKVITLWRQLDESEKEVPGIKPLFILNMLATLGFGYYAFFLAFLTQSDLNMGPLDTAYFFTYFGLLAFISNYIFFEYIVHRINKRKAIFFIVGTSILLQIGYMFSESSVTLLYIIAGIDAVVVSLIGGLIGAMLSVVTKEGGGQGEVFGNIQALGGVASFVTALVNSLLSGVSMIAPFIFCALSSLVVLWWTMRLPDDARKYTDRIEADQPTDEDDEQPQAMQPARA</sequence>
<dbReference type="SUPFAM" id="SSF103473">
    <property type="entry name" value="MFS general substrate transporter"/>
    <property type="match status" value="1"/>
</dbReference>
<feature type="transmembrane region" description="Helical" evidence="7">
    <location>
        <begin position="293"/>
        <end position="311"/>
    </location>
</feature>
<keyword evidence="5 7" id="KW-0472">Membrane</keyword>
<comment type="subcellular location">
    <subcellularLocation>
        <location evidence="1">Membrane</location>
        <topology evidence="1">Multi-pass membrane protein</topology>
    </subcellularLocation>
</comment>
<keyword evidence="2" id="KW-0813">Transport</keyword>
<dbReference type="PANTHER" id="PTHR23504:SF15">
    <property type="entry name" value="MAJOR FACILITATOR SUPERFAMILY (MFS) PROFILE DOMAIN-CONTAINING PROTEIN"/>
    <property type="match status" value="1"/>
</dbReference>
<evidence type="ECO:0000256" key="6">
    <source>
        <dbReference type="SAM" id="MobiDB-lite"/>
    </source>
</evidence>
<dbReference type="AlphaFoldDB" id="A0A4Q2UN35"/>
<evidence type="ECO:0000256" key="3">
    <source>
        <dbReference type="ARBA" id="ARBA00022692"/>
    </source>
</evidence>
<evidence type="ECO:0000256" key="1">
    <source>
        <dbReference type="ARBA" id="ARBA00004141"/>
    </source>
</evidence>
<dbReference type="EMBL" id="SBLB01000006">
    <property type="protein sequence ID" value="RYC68189.1"/>
    <property type="molecule type" value="Genomic_DNA"/>
</dbReference>
<evidence type="ECO:0000313" key="9">
    <source>
        <dbReference type="Proteomes" id="UP000290407"/>
    </source>
</evidence>
<dbReference type="Pfam" id="PF07690">
    <property type="entry name" value="MFS_1"/>
    <property type="match status" value="1"/>
</dbReference>
<comment type="caution">
    <text evidence="8">The sequence shown here is derived from an EMBL/GenBank/DDBJ whole genome shotgun (WGS) entry which is preliminary data.</text>
</comment>
<dbReference type="Proteomes" id="UP000290407">
    <property type="component" value="Unassembled WGS sequence"/>
</dbReference>
<dbReference type="Gene3D" id="1.20.1250.20">
    <property type="entry name" value="MFS general substrate transporter like domains"/>
    <property type="match status" value="2"/>
</dbReference>
<dbReference type="InterPro" id="IPR036259">
    <property type="entry name" value="MFS_trans_sf"/>
</dbReference>
<proteinExistence type="predicted"/>
<dbReference type="RefSeq" id="WP_129604190.1">
    <property type="nucleotide sequence ID" value="NZ_SBLB01000006.1"/>
</dbReference>
<dbReference type="GO" id="GO:0022857">
    <property type="term" value="F:transmembrane transporter activity"/>
    <property type="evidence" value="ECO:0007669"/>
    <property type="project" value="InterPro"/>
</dbReference>
<feature type="transmembrane region" description="Helical" evidence="7">
    <location>
        <begin position="7"/>
        <end position="28"/>
    </location>
</feature>
<dbReference type="InterPro" id="IPR011701">
    <property type="entry name" value="MFS"/>
</dbReference>
<feature type="transmembrane region" description="Helical" evidence="7">
    <location>
        <begin position="381"/>
        <end position="399"/>
    </location>
</feature>
<evidence type="ECO:0000256" key="5">
    <source>
        <dbReference type="ARBA" id="ARBA00023136"/>
    </source>
</evidence>
<protein>
    <submittedName>
        <fullName evidence="8">MFS transporter</fullName>
    </submittedName>
</protein>
<feature type="transmembrane region" description="Helical" evidence="7">
    <location>
        <begin position="131"/>
        <end position="153"/>
    </location>
</feature>
<dbReference type="PANTHER" id="PTHR23504">
    <property type="entry name" value="MAJOR FACILITATOR SUPERFAMILY DOMAIN-CONTAINING PROTEIN 10"/>
    <property type="match status" value="1"/>
</dbReference>
<name>A0A4Q2UN35_9BACT</name>
<evidence type="ECO:0000313" key="8">
    <source>
        <dbReference type="EMBL" id="RYC68189.1"/>
    </source>
</evidence>
<feature type="region of interest" description="Disordered" evidence="6">
    <location>
        <begin position="410"/>
        <end position="433"/>
    </location>
</feature>
<feature type="transmembrane region" description="Helical" evidence="7">
    <location>
        <begin position="229"/>
        <end position="250"/>
    </location>
</feature>
<feature type="transmembrane region" description="Helical" evidence="7">
    <location>
        <begin position="353"/>
        <end position="375"/>
    </location>
</feature>
<organism evidence="8 9">
    <name type="scientific">Spirosoma sordidisoli</name>
    <dbReference type="NCBI Taxonomy" id="2502893"/>
    <lineage>
        <taxon>Bacteria</taxon>
        <taxon>Pseudomonadati</taxon>
        <taxon>Bacteroidota</taxon>
        <taxon>Cytophagia</taxon>
        <taxon>Cytophagales</taxon>
        <taxon>Cytophagaceae</taxon>
        <taxon>Spirosoma</taxon>
    </lineage>
</organism>
<evidence type="ECO:0000256" key="2">
    <source>
        <dbReference type="ARBA" id="ARBA00022448"/>
    </source>
</evidence>
<dbReference type="GO" id="GO:0016020">
    <property type="term" value="C:membrane"/>
    <property type="evidence" value="ECO:0007669"/>
    <property type="project" value="UniProtKB-SubCell"/>
</dbReference>
<keyword evidence="3 7" id="KW-0812">Transmembrane</keyword>
<feature type="transmembrane region" description="Helical" evidence="7">
    <location>
        <begin position="40"/>
        <end position="60"/>
    </location>
</feature>
<feature type="transmembrane region" description="Helical" evidence="7">
    <location>
        <begin position="72"/>
        <end position="90"/>
    </location>
</feature>
<accession>A0A4Q2UN35</accession>
<reference evidence="8 9" key="1">
    <citation type="submission" date="2019-01" db="EMBL/GenBank/DDBJ databases">
        <title>Spirosoma flava sp. nov., a propanil-degrading bacterium isolated from herbicide-contaminated soil.</title>
        <authorList>
            <person name="Zhang L."/>
            <person name="Jiang J.-D."/>
        </authorList>
    </citation>
    <scope>NUCLEOTIDE SEQUENCE [LARGE SCALE GENOMIC DNA]</scope>
    <source>
        <strain evidence="8 9">TY50</strain>
    </source>
</reference>